<dbReference type="SUPFAM" id="SSF48452">
    <property type="entry name" value="TPR-like"/>
    <property type="match status" value="1"/>
</dbReference>
<keyword evidence="2 3" id="KW-0802">TPR repeat</keyword>
<dbReference type="RefSeq" id="WP_118484188.1">
    <property type="nucleotide sequence ID" value="NZ_CAUELD010000020.1"/>
</dbReference>
<dbReference type="EMBL" id="QRUU01000025">
    <property type="protein sequence ID" value="RGR96679.1"/>
    <property type="molecule type" value="Genomic_DNA"/>
</dbReference>
<feature type="region of interest" description="Disordered" evidence="4">
    <location>
        <begin position="1"/>
        <end position="21"/>
    </location>
</feature>
<keyword evidence="7" id="KW-1185">Reference proteome</keyword>
<dbReference type="PANTHER" id="PTHR44858:SF1">
    <property type="entry name" value="UDP-N-ACETYLGLUCOSAMINE--PEPTIDE N-ACETYLGLUCOSAMINYLTRANSFERASE SPINDLY-RELATED"/>
    <property type="match status" value="1"/>
</dbReference>
<evidence type="ECO:0000256" key="1">
    <source>
        <dbReference type="ARBA" id="ARBA00022737"/>
    </source>
</evidence>
<dbReference type="Proteomes" id="UP000285864">
    <property type="component" value="Unassembled WGS sequence"/>
</dbReference>
<evidence type="ECO:0000256" key="3">
    <source>
        <dbReference type="PROSITE-ProRule" id="PRU00339"/>
    </source>
</evidence>
<dbReference type="PANTHER" id="PTHR44858">
    <property type="entry name" value="TETRATRICOPEPTIDE REPEAT PROTEIN 6"/>
    <property type="match status" value="1"/>
</dbReference>
<evidence type="ECO:0000256" key="2">
    <source>
        <dbReference type="ARBA" id="ARBA00022803"/>
    </source>
</evidence>
<proteinExistence type="predicted"/>
<evidence type="ECO:0000313" key="7">
    <source>
        <dbReference type="Proteomes" id="UP000285864"/>
    </source>
</evidence>
<evidence type="ECO:0000259" key="5">
    <source>
        <dbReference type="Pfam" id="PF25062"/>
    </source>
</evidence>
<dbReference type="PROSITE" id="PS50005">
    <property type="entry name" value="TPR"/>
    <property type="match status" value="3"/>
</dbReference>
<dbReference type="AlphaFoldDB" id="A0A412GPT6"/>
<feature type="repeat" description="TPR" evidence="3">
    <location>
        <begin position="263"/>
        <end position="296"/>
    </location>
</feature>
<keyword evidence="1" id="KW-0677">Repeat</keyword>
<sequence length="316" mass="35814">MGLLSSLFGGGKPNEDQQAKQEKKNFEILKYDGIRARNMRQLPYAIKCFEQAIALNDEPETLQLLANAYIEAGRTDDARITLDRLVDKTPDNIQALLALASICYIQEDYESMDDACQKAIKLDETSAPAYYLAAKAARGMKNDLQAIVMLTKAIMQNEEYKEAYLLRAEVLWDMRQAKDAMNDLDKVLSVSPDEEDALLLKGRIHAALGQVEEAQSCFNQVLEVNPFNEKAYLLKGEMLMEQKEFDQAIEFYTEAIELMPQNAVLYQERGRIRLLKGDKEGSIEDMKKAIELNPDNEKLITGNYDNFKQNSAPGIY</sequence>
<comment type="caution">
    <text evidence="6">The sequence shown here is derived from an EMBL/GenBank/DDBJ whole genome shotgun (WGS) entry which is preliminary data.</text>
</comment>
<dbReference type="InterPro" id="IPR011990">
    <property type="entry name" value="TPR-like_helical_dom_sf"/>
</dbReference>
<evidence type="ECO:0000256" key="4">
    <source>
        <dbReference type="SAM" id="MobiDB-lite"/>
    </source>
</evidence>
<feature type="repeat" description="TPR" evidence="3">
    <location>
        <begin position="229"/>
        <end position="262"/>
    </location>
</feature>
<dbReference type="InterPro" id="IPR050498">
    <property type="entry name" value="Ycf3"/>
</dbReference>
<organism evidence="6 7">
    <name type="scientific">Phocaeicola coprocola</name>
    <dbReference type="NCBI Taxonomy" id="310298"/>
    <lineage>
        <taxon>Bacteria</taxon>
        <taxon>Pseudomonadati</taxon>
        <taxon>Bacteroidota</taxon>
        <taxon>Bacteroidia</taxon>
        <taxon>Bacteroidales</taxon>
        <taxon>Bacteroidaceae</taxon>
        <taxon>Phocaeicola</taxon>
    </lineage>
</organism>
<dbReference type="Gene3D" id="1.25.40.10">
    <property type="entry name" value="Tetratricopeptide repeat domain"/>
    <property type="match status" value="3"/>
</dbReference>
<dbReference type="InterPro" id="IPR019734">
    <property type="entry name" value="TPR_rpt"/>
</dbReference>
<dbReference type="Pfam" id="PF25062">
    <property type="entry name" value="ARM_TT21_N"/>
    <property type="match status" value="1"/>
</dbReference>
<dbReference type="SMART" id="SM00028">
    <property type="entry name" value="TPR"/>
    <property type="match status" value="8"/>
</dbReference>
<dbReference type="PROSITE" id="PS50293">
    <property type="entry name" value="TPR_REGION"/>
    <property type="match status" value="1"/>
</dbReference>
<gene>
    <name evidence="6" type="ORF">DWY20_07220</name>
</gene>
<protein>
    <submittedName>
        <fullName evidence="6">Tetratricopeptide repeat protein</fullName>
    </submittedName>
</protein>
<feature type="repeat" description="TPR" evidence="3">
    <location>
        <begin position="195"/>
        <end position="228"/>
    </location>
</feature>
<dbReference type="GO" id="GO:0046813">
    <property type="term" value="P:receptor-mediated virion attachment to host cell"/>
    <property type="evidence" value="ECO:0007669"/>
    <property type="project" value="TreeGrafter"/>
</dbReference>
<dbReference type="InterPro" id="IPR056833">
    <property type="entry name" value="ARM_TT21_N"/>
</dbReference>
<evidence type="ECO:0000313" key="6">
    <source>
        <dbReference type="EMBL" id="RGR96679.1"/>
    </source>
</evidence>
<dbReference type="GO" id="GO:0009279">
    <property type="term" value="C:cell outer membrane"/>
    <property type="evidence" value="ECO:0007669"/>
    <property type="project" value="TreeGrafter"/>
</dbReference>
<reference evidence="6 7" key="1">
    <citation type="submission" date="2018-08" db="EMBL/GenBank/DDBJ databases">
        <title>A genome reference for cultivated species of the human gut microbiota.</title>
        <authorList>
            <person name="Zou Y."/>
            <person name="Xue W."/>
            <person name="Luo G."/>
        </authorList>
    </citation>
    <scope>NUCLEOTIDE SEQUENCE [LARGE SCALE GENOMIC DNA]</scope>
    <source>
        <strain evidence="6 7">AF24-2</strain>
    </source>
</reference>
<name>A0A412GPT6_9BACT</name>
<dbReference type="Pfam" id="PF14559">
    <property type="entry name" value="TPR_19"/>
    <property type="match status" value="1"/>
</dbReference>
<feature type="domain" description="Tetratricopeptide repeat protein 21A/21B N-terminal ARM repeat" evidence="5">
    <location>
        <begin position="141"/>
        <end position="278"/>
    </location>
</feature>
<accession>A0A412GPT6</accession>